<dbReference type="EMBL" id="JBHTIS010000046">
    <property type="protein sequence ID" value="MFD1044391.1"/>
    <property type="molecule type" value="Genomic_DNA"/>
</dbReference>
<evidence type="ECO:0000256" key="1">
    <source>
        <dbReference type="SAM" id="MobiDB-lite"/>
    </source>
</evidence>
<organism evidence="2 3">
    <name type="scientific">Kibdelosporangium lantanae</name>
    <dbReference type="NCBI Taxonomy" id="1497396"/>
    <lineage>
        <taxon>Bacteria</taxon>
        <taxon>Bacillati</taxon>
        <taxon>Actinomycetota</taxon>
        <taxon>Actinomycetes</taxon>
        <taxon>Pseudonocardiales</taxon>
        <taxon>Pseudonocardiaceae</taxon>
        <taxon>Kibdelosporangium</taxon>
    </lineage>
</organism>
<proteinExistence type="predicted"/>
<accession>A0ABW3M146</accession>
<keyword evidence="3" id="KW-1185">Reference proteome</keyword>
<evidence type="ECO:0000313" key="2">
    <source>
        <dbReference type="EMBL" id="MFD1044391.1"/>
    </source>
</evidence>
<comment type="caution">
    <text evidence="2">The sequence shown here is derived from an EMBL/GenBank/DDBJ whole genome shotgun (WGS) entry which is preliminary data.</text>
</comment>
<evidence type="ECO:0000313" key="3">
    <source>
        <dbReference type="Proteomes" id="UP001597045"/>
    </source>
</evidence>
<dbReference type="Proteomes" id="UP001597045">
    <property type="component" value="Unassembled WGS sequence"/>
</dbReference>
<name>A0ABW3M146_9PSEU</name>
<feature type="region of interest" description="Disordered" evidence="1">
    <location>
        <begin position="216"/>
        <end position="258"/>
    </location>
</feature>
<reference evidence="3" key="1">
    <citation type="journal article" date="2019" name="Int. J. Syst. Evol. Microbiol.">
        <title>The Global Catalogue of Microorganisms (GCM) 10K type strain sequencing project: providing services to taxonomists for standard genome sequencing and annotation.</title>
        <authorList>
            <consortium name="The Broad Institute Genomics Platform"/>
            <consortium name="The Broad Institute Genome Sequencing Center for Infectious Disease"/>
            <person name="Wu L."/>
            <person name="Ma J."/>
        </authorList>
    </citation>
    <scope>NUCLEOTIDE SEQUENCE [LARGE SCALE GENOMIC DNA]</scope>
    <source>
        <strain evidence="3">JCM 31486</strain>
    </source>
</reference>
<gene>
    <name evidence="2" type="ORF">ACFQ1S_01665</name>
</gene>
<sequence length="258" mass="28132">MSDGVVASAWARGHFGDQAERVIKGVVAALARAQQSAWRVQETAVSEGVENRRPYGSMWDTRYRFLGDELQHLDGFEQYHPYGASYHLVVLNGRVLIPFRHASTLEMPISGAKLNNEVPRKVSREFGVLPSPTLFDEPEDEPAGESTVGEAMAAVTDGPMPIIYIAYVANAGSDRLLAAWWGEATSLEEDGRLNWSPEQLPIESVDYGRLAVAGMPSGATGFDQGDEPKLDLSPRPNDVEVPSAEIEPEQPPAQDGDE</sequence>
<protein>
    <submittedName>
        <fullName evidence="2">Uncharacterized protein</fullName>
    </submittedName>
</protein>